<comment type="caution">
    <text evidence="7">The sequence shown here is derived from an EMBL/GenBank/DDBJ whole genome shotgun (WGS) entry which is preliminary data.</text>
</comment>
<evidence type="ECO:0000256" key="2">
    <source>
        <dbReference type="ARBA" id="ARBA00012528"/>
    </source>
</evidence>
<dbReference type="GO" id="GO:0000160">
    <property type="term" value="P:phosphorelay signal transduction system"/>
    <property type="evidence" value="ECO:0007669"/>
    <property type="project" value="InterPro"/>
</dbReference>
<dbReference type="Gene3D" id="3.30.70.270">
    <property type="match status" value="1"/>
</dbReference>
<dbReference type="GO" id="GO:0043709">
    <property type="term" value="P:cell adhesion involved in single-species biofilm formation"/>
    <property type="evidence" value="ECO:0007669"/>
    <property type="project" value="TreeGrafter"/>
</dbReference>
<evidence type="ECO:0000313" key="7">
    <source>
        <dbReference type="EMBL" id="OZY86904.1"/>
    </source>
</evidence>
<dbReference type="InterPro" id="IPR043128">
    <property type="entry name" value="Rev_trsase/Diguanyl_cyclase"/>
</dbReference>
<dbReference type="InterPro" id="IPR001789">
    <property type="entry name" value="Sig_transdc_resp-reg_receiver"/>
</dbReference>
<dbReference type="InterPro" id="IPR029787">
    <property type="entry name" value="Nucleotide_cyclase"/>
</dbReference>
<keyword evidence="4" id="KW-0597">Phosphoprotein</keyword>
<feature type="domain" description="GGDEF" evidence="6">
    <location>
        <begin position="164"/>
        <end position="316"/>
    </location>
</feature>
<dbReference type="SUPFAM" id="SSF52172">
    <property type="entry name" value="CheY-like"/>
    <property type="match status" value="1"/>
</dbReference>
<dbReference type="GO" id="GO:1902201">
    <property type="term" value="P:negative regulation of bacterial-type flagellum-dependent cell motility"/>
    <property type="evidence" value="ECO:0007669"/>
    <property type="project" value="TreeGrafter"/>
</dbReference>
<dbReference type="GO" id="GO:0005886">
    <property type="term" value="C:plasma membrane"/>
    <property type="evidence" value="ECO:0007669"/>
    <property type="project" value="TreeGrafter"/>
</dbReference>
<dbReference type="InterPro" id="IPR050469">
    <property type="entry name" value="Diguanylate_Cyclase"/>
</dbReference>
<gene>
    <name evidence="7" type="ORF">CBP51_07905</name>
</gene>
<feature type="modified residue" description="4-aspartylphosphate" evidence="4">
    <location>
        <position position="54"/>
    </location>
</feature>
<evidence type="ECO:0000259" key="5">
    <source>
        <dbReference type="PROSITE" id="PS50110"/>
    </source>
</evidence>
<evidence type="ECO:0000313" key="8">
    <source>
        <dbReference type="Proteomes" id="UP000216101"/>
    </source>
</evidence>
<keyword evidence="8" id="KW-1185">Reference proteome</keyword>
<dbReference type="SMART" id="SM00448">
    <property type="entry name" value="REC"/>
    <property type="match status" value="1"/>
</dbReference>
<protein>
    <recommendedName>
        <fullName evidence="2">diguanylate cyclase</fullName>
        <ecNumber evidence="2">2.7.7.65</ecNumber>
    </recommendedName>
</protein>
<dbReference type="Pfam" id="PF00072">
    <property type="entry name" value="Response_reg"/>
    <property type="match status" value="1"/>
</dbReference>
<evidence type="ECO:0000256" key="4">
    <source>
        <dbReference type="PROSITE-ProRule" id="PRU00169"/>
    </source>
</evidence>
<evidence type="ECO:0000256" key="3">
    <source>
        <dbReference type="ARBA" id="ARBA00034247"/>
    </source>
</evidence>
<feature type="domain" description="Response regulatory" evidence="5">
    <location>
        <begin position="6"/>
        <end position="121"/>
    </location>
</feature>
<dbReference type="RefSeq" id="WP_094984435.1">
    <property type="nucleotide sequence ID" value="NZ_NHNI01000001.1"/>
</dbReference>
<evidence type="ECO:0000259" key="6">
    <source>
        <dbReference type="PROSITE" id="PS50887"/>
    </source>
</evidence>
<comment type="catalytic activity">
    <reaction evidence="3">
        <text>2 GTP = 3',3'-c-di-GMP + 2 diphosphate</text>
        <dbReference type="Rhea" id="RHEA:24898"/>
        <dbReference type="ChEBI" id="CHEBI:33019"/>
        <dbReference type="ChEBI" id="CHEBI:37565"/>
        <dbReference type="ChEBI" id="CHEBI:58805"/>
        <dbReference type="EC" id="2.7.7.65"/>
    </reaction>
</comment>
<dbReference type="CDD" id="cd01949">
    <property type="entry name" value="GGDEF"/>
    <property type="match status" value="1"/>
</dbReference>
<dbReference type="Pfam" id="PF00990">
    <property type="entry name" value="GGDEF"/>
    <property type="match status" value="1"/>
</dbReference>
<reference evidence="8" key="1">
    <citation type="submission" date="2017-05" db="EMBL/GenBank/DDBJ databases">
        <authorList>
            <person name="Barney B.M."/>
        </authorList>
    </citation>
    <scope>NUCLEOTIDE SEQUENCE [LARGE SCALE GENOMIC DNA]</scope>
    <source>
        <strain evidence="8">PSBB022</strain>
    </source>
</reference>
<dbReference type="InterPro" id="IPR011006">
    <property type="entry name" value="CheY-like_superfamily"/>
</dbReference>
<name>A0A266QAK5_9GAMM</name>
<dbReference type="InterPro" id="IPR000160">
    <property type="entry name" value="GGDEF_dom"/>
</dbReference>
<dbReference type="AlphaFoldDB" id="A0A266QAK5"/>
<dbReference type="Proteomes" id="UP000216101">
    <property type="component" value="Unassembled WGS sequence"/>
</dbReference>
<dbReference type="PANTHER" id="PTHR45138:SF9">
    <property type="entry name" value="DIGUANYLATE CYCLASE DGCM-RELATED"/>
    <property type="match status" value="1"/>
</dbReference>
<sequence>MNEQSRLLIIDDDVSAIRVLSKVLGGLGEIRFATSGEEGIQLAVEKLPDLILLDAEMPGMSGFDVCKSLKSDSTLQHVPVIFITSHTESEMEEAGLLLGAVDFIGKPIRPAIVAARVKTHLNLKLALDRLNHLAQTDGLTGLANRRALDTAIQKEWFRCRRSKRPMSLLLLDIDYFKKYNDTYGHLAGDDCLIRVAKLLLSSVNRSVDMVARYGGEEFALLLPETDACGAAEIAEKIIANIRALALPHAATDNGIVTLSIGIASFCSSSRCWDNAGKEDRNHTTNPHSATDLLDVADRALYAAKHAGRNRYSSLPIDF</sequence>
<dbReference type="PROSITE" id="PS50110">
    <property type="entry name" value="RESPONSE_REGULATORY"/>
    <property type="match status" value="1"/>
</dbReference>
<comment type="cofactor">
    <cofactor evidence="1">
        <name>Mg(2+)</name>
        <dbReference type="ChEBI" id="CHEBI:18420"/>
    </cofactor>
</comment>
<evidence type="ECO:0000256" key="1">
    <source>
        <dbReference type="ARBA" id="ARBA00001946"/>
    </source>
</evidence>
<dbReference type="GO" id="GO:0052621">
    <property type="term" value="F:diguanylate cyclase activity"/>
    <property type="evidence" value="ECO:0007669"/>
    <property type="project" value="UniProtKB-EC"/>
</dbReference>
<dbReference type="EMBL" id="NHNI01000001">
    <property type="protein sequence ID" value="OZY86904.1"/>
    <property type="molecule type" value="Genomic_DNA"/>
</dbReference>
<dbReference type="SMART" id="SM00267">
    <property type="entry name" value="GGDEF"/>
    <property type="match status" value="1"/>
</dbReference>
<dbReference type="EC" id="2.7.7.65" evidence="2"/>
<dbReference type="FunFam" id="3.30.70.270:FF:000001">
    <property type="entry name" value="Diguanylate cyclase domain protein"/>
    <property type="match status" value="1"/>
</dbReference>
<accession>A0A266QAK5</accession>
<dbReference type="NCBIfam" id="TIGR00254">
    <property type="entry name" value="GGDEF"/>
    <property type="match status" value="1"/>
</dbReference>
<dbReference type="SUPFAM" id="SSF55073">
    <property type="entry name" value="Nucleotide cyclase"/>
    <property type="match status" value="1"/>
</dbReference>
<dbReference type="PROSITE" id="PS50887">
    <property type="entry name" value="GGDEF"/>
    <property type="match status" value="1"/>
</dbReference>
<proteinExistence type="predicted"/>
<dbReference type="Gene3D" id="3.40.50.2300">
    <property type="match status" value="1"/>
</dbReference>
<dbReference type="PANTHER" id="PTHR45138">
    <property type="entry name" value="REGULATORY COMPONENTS OF SENSORY TRANSDUCTION SYSTEM"/>
    <property type="match status" value="1"/>
</dbReference>
<organism evidence="7 8">
    <name type="scientific">Cellvibrio mixtus</name>
    <dbReference type="NCBI Taxonomy" id="39650"/>
    <lineage>
        <taxon>Bacteria</taxon>
        <taxon>Pseudomonadati</taxon>
        <taxon>Pseudomonadota</taxon>
        <taxon>Gammaproteobacteria</taxon>
        <taxon>Cellvibrionales</taxon>
        <taxon>Cellvibrionaceae</taxon>
        <taxon>Cellvibrio</taxon>
    </lineage>
</organism>